<evidence type="ECO:0000256" key="5">
    <source>
        <dbReference type="ARBA" id="ARBA00023054"/>
    </source>
</evidence>
<dbReference type="FunFam" id="1.20.5.1700:FF:000001">
    <property type="entry name" value="Transforming acidic coiled-coil-containing protein 1 isoform 2"/>
    <property type="match status" value="1"/>
</dbReference>
<dbReference type="PANTHER" id="PTHR13924:SF10">
    <property type="entry name" value="TRANSFORMING ACIDIC COILED-COIL PROTEIN, ISOFORM K"/>
    <property type="match status" value="1"/>
</dbReference>
<reference evidence="10" key="1">
    <citation type="submission" date="2020-03" db="EMBL/GenBank/DDBJ databases">
        <title>Transcriptomic Profiling of the Digestive Tract of the Rat Flea, Xenopsylla cheopis, Following Blood Feeding and Infection with Yersinia pestis.</title>
        <authorList>
            <person name="Bland D.M."/>
            <person name="Martens C.A."/>
            <person name="Virtaneva K."/>
            <person name="Kanakabandi K."/>
            <person name="Long D."/>
            <person name="Rosenke R."/>
            <person name="Saturday G.A."/>
            <person name="Hoyt F.H."/>
            <person name="Bruno D.P."/>
            <person name="Ribeiro J.M.C."/>
            <person name="Hinnebusch J."/>
        </authorList>
    </citation>
    <scope>NUCLEOTIDE SEQUENCE</scope>
</reference>
<evidence type="ECO:0000256" key="3">
    <source>
        <dbReference type="ARBA" id="ARBA00022490"/>
    </source>
</evidence>
<accession>A0A6M2DP09</accession>
<evidence type="ECO:0000313" key="10">
    <source>
        <dbReference type="EMBL" id="NOV48065.1"/>
    </source>
</evidence>
<comment type="subcellular location">
    <subcellularLocation>
        <location evidence="1">Cytoplasm</location>
        <location evidence="1">Cytoskeleton</location>
    </subcellularLocation>
</comment>
<dbReference type="GO" id="GO:0007097">
    <property type="term" value="P:nuclear migration"/>
    <property type="evidence" value="ECO:0007669"/>
    <property type="project" value="TreeGrafter"/>
</dbReference>
<dbReference type="Pfam" id="PF05010">
    <property type="entry name" value="TACC_C"/>
    <property type="match status" value="1"/>
</dbReference>
<evidence type="ECO:0000256" key="4">
    <source>
        <dbReference type="ARBA" id="ARBA00022553"/>
    </source>
</evidence>
<proteinExistence type="inferred from homology"/>
<dbReference type="Gene3D" id="1.20.5.1700">
    <property type="match status" value="1"/>
</dbReference>
<keyword evidence="6" id="KW-0206">Cytoskeleton</keyword>
<dbReference type="InterPro" id="IPR007707">
    <property type="entry name" value="TACC_C"/>
</dbReference>
<organism evidence="10">
    <name type="scientific">Xenopsylla cheopis</name>
    <name type="common">Oriental rat flea</name>
    <name type="synonym">Pulex cheopis</name>
    <dbReference type="NCBI Taxonomy" id="163159"/>
    <lineage>
        <taxon>Eukaryota</taxon>
        <taxon>Metazoa</taxon>
        <taxon>Ecdysozoa</taxon>
        <taxon>Arthropoda</taxon>
        <taxon>Hexapoda</taxon>
        <taxon>Insecta</taxon>
        <taxon>Pterygota</taxon>
        <taxon>Neoptera</taxon>
        <taxon>Endopterygota</taxon>
        <taxon>Siphonaptera</taxon>
        <taxon>Pulicidae</taxon>
        <taxon>Xenopsyllinae</taxon>
        <taxon>Xenopsylla</taxon>
    </lineage>
</organism>
<name>A0A6M2DP09_XENCH</name>
<feature type="compositionally biased region" description="Polar residues" evidence="8">
    <location>
        <begin position="11"/>
        <end position="34"/>
    </location>
</feature>
<feature type="domain" description="Transforming acidic coiled-coil-containing protein C-terminal" evidence="9">
    <location>
        <begin position="297"/>
        <end position="484"/>
    </location>
</feature>
<dbReference type="InterPro" id="IPR039915">
    <property type="entry name" value="TACC"/>
</dbReference>
<keyword evidence="3" id="KW-0963">Cytoplasm</keyword>
<evidence type="ECO:0000256" key="2">
    <source>
        <dbReference type="ARBA" id="ARBA00009423"/>
    </source>
</evidence>
<evidence type="ECO:0000256" key="8">
    <source>
        <dbReference type="SAM" id="MobiDB-lite"/>
    </source>
</evidence>
<comment type="similarity">
    <text evidence="2">Belongs to the TACC family.</text>
</comment>
<sequence length="488" mass="55258">MDDKPHDSDQCIDSNTNQVEDLKYTNNNSEPSMSFNKPSLMCEDLNDVDNPFESGSFDSLTTSQLSSKTSNINLGMDKLNETFEKLSACQQLDNSMNLSGQVMPDMVSLKSDGSGDNKLQSGEFFQDPGAYDFLMTLGNSNKNSRDYSKESLFVKFDPLLGKQSLPTGPRIETNHNTKLQQLQEVNEKSSSELLNVSSISMSDNNQSDKEVNCTTVSASETQEKTPTKNSAIEVLDRLISLTPTASPQVVPTPEPVKEAKVDKEKMQYIEELKQLRQLITKQEQEYQELQKQLADEKSKIEMLSNKEQALVKRIAEKTKVEQQMSVVMNEYEKNMAQLIAERESEKQKLEEQVQQMTLERDVAMQHLSSVESAFSDVHQKYERCKVVIEQFKANEETLKADNTNLRELAKQQDTRYDTLKAHAISQLDKANADLEALKRKHEMEMVKCTALLKKADLKTISLQESLTQKQKENEELMSICDGLIQKVG</sequence>
<protein>
    <submittedName>
        <fullName evidence="10">Putative product</fullName>
    </submittedName>
</protein>
<dbReference type="GO" id="GO:0005856">
    <property type="term" value="C:cytoskeleton"/>
    <property type="evidence" value="ECO:0007669"/>
    <property type="project" value="UniProtKB-SubCell"/>
</dbReference>
<dbReference type="GO" id="GO:0007052">
    <property type="term" value="P:mitotic spindle organization"/>
    <property type="evidence" value="ECO:0007669"/>
    <property type="project" value="InterPro"/>
</dbReference>
<keyword evidence="5 7" id="KW-0175">Coiled coil</keyword>
<evidence type="ECO:0000256" key="7">
    <source>
        <dbReference type="SAM" id="Coils"/>
    </source>
</evidence>
<evidence type="ECO:0000259" key="9">
    <source>
        <dbReference type="Pfam" id="PF05010"/>
    </source>
</evidence>
<keyword evidence="4" id="KW-0597">Phosphoprotein</keyword>
<dbReference type="GO" id="GO:0005737">
    <property type="term" value="C:cytoplasm"/>
    <property type="evidence" value="ECO:0007669"/>
    <property type="project" value="TreeGrafter"/>
</dbReference>
<feature type="coiled-coil region" evidence="7">
    <location>
        <begin position="258"/>
        <end position="447"/>
    </location>
</feature>
<dbReference type="EMBL" id="GIIL01004339">
    <property type="protein sequence ID" value="NOV48065.1"/>
    <property type="molecule type" value="Transcribed_RNA"/>
</dbReference>
<feature type="region of interest" description="Disordered" evidence="8">
    <location>
        <begin position="1"/>
        <end position="34"/>
    </location>
</feature>
<dbReference type="PANTHER" id="PTHR13924">
    <property type="entry name" value="TRANSFORMING ACIDIC COILED-COIL CONTAINING PROTEIN 1/2"/>
    <property type="match status" value="1"/>
</dbReference>
<evidence type="ECO:0000256" key="6">
    <source>
        <dbReference type="ARBA" id="ARBA00023212"/>
    </source>
</evidence>
<dbReference type="AlphaFoldDB" id="A0A6M2DP09"/>
<evidence type="ECO:0000256" key="1">
    <source>
        <dbReference type="ARBA" id="ARBA00004245"/>
    </source>
</evidence>